<dbReference type="AlphaFoldDB" id="A0A2M9FZ65"/>
<dbReference type="Pfam" id="PF13380">
    <property type="entry name" value="CoA_binding_2"/>
    <property type="match status" value="1"/>
</dbReference>
<keyword evidence="6" id="KW-1185">Reference proteome</keyword>
<dbReference type="InterPro" id="IPR011761">
    <property type="entry name" value="ATP-grasp"/>
</dbReference>
<dbReference type="InterPro" id="IPR016102">
    <property type="entry name" value="Succinyl-CoA_synth-like"/>
</dbReference>
<evidence type="ECO:0000256" key="1">
    <source>
        <dbReference type="ARBA" id="ARBA00022532"/>
    </source>
</evidence>
<dbReference type="RefSeq" id="WP_109792283.1">
    <property type="nucleotide sequence ID" value="NZ_PHIG01000039.1"/>
</dbReference>
<dbReference type="Gene3D" id="3.30.1490.20">
    <property type="entry name" value="ATP-grasp fold, A domain"/>
    <property type="match status" value="1"/>
</dbReference>
<dbReference type="Gene3D" id="3.40.50.261">
    <property type="entry name" value="Succinyl-CoA synthetase domains"/>
    <property type="match status" value="2"/>
</dbReference>
<dbReference type="SMART" id="SM00881">
    <property type="entry name" value="CoA_binding"/>
    <property type="match status" value="1"/>
</dbReference>
<evidence type="ECO:0000313" key="6">
    <source>
        <dbReference type="Proteomes" id="UP000229498"/>
    </source>
</evidence>
<evidence type="ECO:0000256" key="2">
    <source>
        <dbReference type="ARBA" id="ARBA00060888"/>
    </source>
</evidence>
<dbReference type="Gene3D" id="3.40.50.720">
    <property type="entry name" value="NAD(P)-binding Rossmann-like Domain"/>
    <property type="match status" value="1"/>
</dbReference>
<evidence type="ECO:0000313" key="5">
    <source>
        <dbReference type="EMBL" id="PJK28756.1"/>
    </source>
</evidence>
<dbReference type="SUPFAM" id="SSF56059">
    <property type="entry name" value="Glutathione synthetase ATP-binding domain-like"/>
    <property type="match status" value="1"/>
</dbReference>
<dbReference type="GO" id="GO:0005524">
    <property type="term" value="F:ATP binding"/>
    <property type="evidence" value="ECO:0007669"/>
    <property type="project" value="UniProtKB-UniRule"/>
</dbReference>
<accession>A0A2M9FZ65</accession>
<protein>
    <submittedName>
        <fullName evidence="5">CoA-binding protein</fullName>
    </submittedName>
</protein>
<dbReference type="OrthoDB" id="9807426at2"/>
<dbReference type="Pfam" id="PF13549">
    <property type="entry name" value="ATP-grasp_5"/>
    <property type="match status" value="1"/>
</dbReference>
<dbReference type="GO" id="GO:0043758">
    <property type="term" value="F:acetate-CoA ligase (ADP-forming) activity"/>
    <property type="evidence" value="ECO:0007669"/>
    <property type="project" value="InterPro"/>
</dbReference>
<dbReference type="Pfam" id="PF19045">
    <property type="entry name" value="Ligase_CoA_2"/>
    <property type="match status" value="1"/>
</dbReference>
<dbReference type="FunFam" id="3.30.1490.20:FF:000020">
    <property type="entry name" value="Protein lysine acetyltransferase"/>
    <property type="match status" value="1"/>
</dbReference>
<dbReference type="PROSITE" id="PS50975">
    <property type="entry name" value="ATP_GRASP"/>
    <property type="match status" value="1"/>
</dbReference>
<reference evidence="5 6" key="1">
    <citation type="submission" date="2017-11" db="EMBL/GenBank/DDBJ databases">
        <title>Draft genome sequence of Rhizobiales bacterium SY3-13.</title>
        <authorList>
            <person name="Sun C."/>
        </authorList>
    </citation>
    <scope>NUCLEOTIDE SEQUENCE [LARGE SCALE GENOMIC DNA]</scope>
    <source>
        <strain evidence="5 6">SY3-13</strain>
    </source>
</reference>
<comment type="caution">
    <text evidence="5">The sequence shown here is derived from an EMBL/GenBank/DDBJ whole genome shotgun (WGS) entry which is preliminary data.</text>
</comment>
<dbReference type="PANTHER" id="PTHR42793:SF4">
    <property type="entry name" value="BLL6376 PROTEIN"/>
    <property type="match status" value="1"/>
</dbReference>
<organism evidence="5 6">
    <name type="scientific">Minwuia thermotolerans</name>
    <dbReference type="NCBI Taxonomy" id="2056226"/>
    <lineage>
        <taxon>Bacteria</taxon>
        <taxon>Pseudomonadati</taxon>
        <taxon>Pseudomonadota</taxon>
        <taxon>Alphaproteobacteria</taxon>
        <taxon>Minwuiales</taxon>
        <taxon>Minwuiaceae</taxon>
        <taxon>Minwuia</taxon>
    </lineage>
</organism>
<evidence type="ECO:0000256" key="3">
    <source>
        <dbReference type="PROSITE-ProRule" id="PRU00409"/>
    </source>
</evidence>
<comment type="similarity">
    <text evidence="2">In the N-terminal section; belongs to the acetate CoA ligase alpha subunit family.</text>
</comment>
<sequence length="698" mass="72863">MSRKQNLKRMFEARSIAVIGASGDATRIGGRPVAMLKSMGYRGELHPINPNRDEVQGLKAYPSIAEVPGAVDLAICAVPGALVEDVLKQCAARGVAGVIVFAGGFAEVGGEGVEAQARLAAIGREADMRIIGPNCMGFANFALNMPASFHPAFARPMPEGRIGLVSQSGAFGGLSAIMAMDRGVGFRHVLTTGNEGDVGVADCLDYLVDDPGTEVILLYIEGVRDGPAFLDALARARKAQKPVVAVKLGRTDAGARAAQSHTSALAGADAIYDAVFHQFGVHRVSSIEEFFDLGASIAVGGRPPGDRTALVTVSGGVGVLMADDAAARGLDVAELPAPTQARFKEIVPYAGVNNPLDVTGQIINQPDLFEKAMRLVLDEGDYDSVVGFQGATLSVPENVEPSLQMWRSLKADYPDKTFAVSSLMSDEAQHLFEGAGVPAFREATHATRYVAAGAHFTRAFATDFAWNPEVRETTPLAAGPYTEARALETLAAAGVPVMPTRLAGSAEAAVEAAAALGFPVVMKIVSPDIVHKTDVGGVRLGLGSAEDVRAAYGEMMTTVAAKAPEAKLEGVLLAPMISGGVETIMGVHVDPIFGPAVMFGLGGVFVEVLKDVTFRVAPFDAVEARRMIDEIRGRAMLDGVRGAPPADVGALAEALAAMSRFAAAHRDQMASVDVNPFVVLPEGRGAMALDAVIELKDA</sequence>
<dbReference type="PANTHER" id="PTHR42793">
    <property type="entry name" value="COA BINDING DOMAIN CONTAINING PROTEIN"/>
    <property type="match status" value="1"/>
</dbReference>
<gene>
    <name evidence="5" type="ORF">CVT23_15590</name>
</gene>
<feature type="domain" description="ATP-grasp" evidence="4">
    <location>
        <begin position="487"/>
        <end position="523"/>
    </location>
</feature>
<dbReference type="Proteomes" id="UP000229498">
    <property type="component" value="Unassembled WGS sequence"/>
</dbReference>
<dbReference type="GO" id="GO:0006099">
    <property type="term" value="P:tricarboxylic acid cycle"/>
    <property type="evidence" value="ECO:0007669"/>
    <property type="project" value="UniProtKB-KW"/>
</dbReference>
<proteinExistence type="inferred from homology"/>
<dbReference type="Gene3D" id="3.30.470.20">
    <property type="entry name" value="ATP-grasp fold, B domain"/>
    <property type="match status" value="1"/>
</dbReference>
<dbReference type="EMBL" id="PHIG01000039">
    <property type="protein sequence ID" value="PJK28756.1"/>
    <property type="molecule type" value="Genomic_DNA"/>
</dbReference>
<dbReference type="SUPFAM" id="SSF52210">
    <property type="entry name" value="Succinyl-CoA synthetase domains"/>
    <property type="match status" value="2"/>
</dbReference>
<dbReference type="InterPro" id="IPR032875">
    <property type="entry name" value="Succ_CoA_lig_flav_dom"/>
</dbReference>
<dbReference type="Pfam" id="PF13607">
    <property type="entry name" value="Succ_CoA_lig"/>
    <property type="match status" value="1"/>
</dbReference>
<keyword evidence="1" id="KW-0816">Tricarboxylic acid cycle</keyword>
<dbReference type="InterPro" id="IPR036291">
    <property type="entry name" value="NAD(P)-bd_dom_sf"/>
</dbReference>
<dbReference type="InterPro" id="IPR013815">
    <property type="entry name" value="ATP_grasp_subdomain_1"/>
</dbReference>
<keyword evidence="3" id="KW-0067">ATP-binding</keyword>
<name>A0A2M9FZ65_9PROT</name>
<dbReference type="InterPro" id="IPR003781">
    <property type="entry name" value="CoA-bd"/>
</dbReference>
<keyword evidence="3" id="KW-0547">Nucleotide-binding</keyword>
<evidence type="ECO:0000259" key="4">
    <source>
        <dbReference type="PROSITE" id="PS50975"/>
    </source>
</evidence>
<dbReference type="InterPro" id="IPR043938">
    <property type="entry name" value="Ligase_CoA_dom"/>
</dbReference>
<dbReference type="SUPFAM" id="SSF51735">
    <property type="entry name" value="NAD(P)-binding Rossmann-fold domains"/>
    <property type="match status" value="1"/>
</dbReference>
<dbReference type="GO" id="GO:0046872">
    <property type="term" value="F:metal ion binding"/>
    <property type="evidence" value="ECO:0007669"/>
    <property type="project" value="InterPro"/>
</dbReference>